<evidence type="ECO:0000256" key="6">
    <source>
        <dbReference type="ARBA" id="ARBA00023136"/>
    </source>
</evidence>
<feature type="transmembrane region" description="Helical" evidence="7">
    <location>
        <begin position="86"/>
        <end position="108"/>
    </location>
</feature>
<feature type="transmembrane region" description="Helical" evidence="7">
    <location>
        <begin position="114"/>
        <end position="133"/>
    </location>
</feature>
<feature type="transmembrane region" description="Helical" evidence="7">
    <location>
        <begin position="51"/>
        <end position="74"/>
    </location>
</feature>
<keyword evidence="10" id="KW-1185">Reference proteome</keyword>
<dbReference type="Gene3D" id="1.20.1250.20">
    <property type="entry name" value="MFS general substrate transporter like domains"/>
    <property type="match status" value="1"/>
</dbReference>
<evidence type="ECO:0000313" key="9">
    <source>
        <dbReference type="EMBL" id="GED06283.1"/>
    </source>
</evidence>
<keyword evidence="3" id="KW-1003">Cell membrane</keyword>
<dbReference type="EMBL" id="BJNY01000009">
    <property type="protein sequence ID" value="GED06283.1"/>
    <property type="molecule type" value="Genomic_DNA"/>
</dbReference>
<proteinExistence type="predicted"/>
<evidence type="ECO:0000259" key="8">
    <source>
        <dbReference type="PROSITE" id="PS50850"/>
    </source>
</evidence>
<dbReference type="AlphaFoldDB" id="A0A4Y4DNV9"/>
<evidence type="ECO:0000256" key="1">
    <source>
        <dbReference type="ARBA" id="ARBA00004651"/>
    </source>
</evidence>
<feature type="transmembrane region" description="Helical" evidence="7">
    <location>
        <begin position="382"/>
        <end position="401"/>
    </location>
</feature>
<dbReference type="OrthoDB" id="3177957at2"/>
<name>A0A4Y4DNV9_GLUUR</name>
<sequence>MTITSAPSAQQADTARFTRSFWIVAFSFLTSMAFATAPAPLYVIYQERSNFSAFTITLIFAAYALGVVATLFTVGHLSDRVGRRKLMLPSVALVLVSALIFLFIPTLAGLLTARFISGLGVGMLTATATAYLMELHVKANPGTGLRKAEITATAANIGGLGVGPLVSGLLAEYAPAPLQLSYAIFTILLLLALMLLLSTPETVAPATTWKYRPQRVSVPHHERGSIAAAAMMAFVAFAMFGLFTSLAPALIRGTLGISSLAVSGAVAFLVFASAALMQVFSSRWALATQTRWGLSALAIGLVLVTASMLLASLPLLIVGGLVAGSGSGIAFKAGLGTAIRIAPAEQRGEVIAGVFLAGYLGMSVPVLLLGALMLYISLAPAVLAFGSLMLILLAVTAVLAAHSRH</sequence>
<evidence type="ECO:0000256" key="7">
    <source>
        <dbReference type="SAM" id="Phobius"/>
    </source>
</evidence>
<dbReference type="SUPFAM" id="SSF103473">
    <property type="entry name" value="MFS general substrate transporter"/>
    <property type="match status" value="1"/>
</dbReference>
<evidence type="ECO:0000256" key="2">
    <source>
        <dbReference type="ARBA" id="ARBA00022448"/>
    </source>
</evidence>
<accession>A0A4Y4DNV9</accession>
<feature type="transmembrane region" description="Helical" evidence="7">
    <location>
        <begin position="257"/>
        <end position="280"/>
    </location>
</feature>
<feature type="domain" description="Major facilitator superfamily (MFS) profile" evidence="8">
    <location>
        <begin position="19"/>
        <end position="404"/>
    </location>
</feature>
<keyword evidence="4 7" id="KW-0812">Transmembrane</keyword>
<dbReference type="Proteomes" id="UP000316612">
    <property type="component" value="Unassembled WGS sequence"/>
</dbReference>
<evidence type="ECO:0000256" key="4">
    <source>
        <dbReference type="ARBA" id="ARBA00022692"/>
    </source>
</evidence>
<protein>
    <submittedName>
        <fullName evidence="9">MFS transporter</fullName>
    </submittedName>
</protein>
<dbReference type="Pfam" id="PF07690">
    <property type="entry name" value="MFS_1"/>
    <property type="match status" value="1"/>
</dbReference>
<feature type="transmembrane region" description="Helical" evidence="7">
    <location>
        <begin position="154"/>
        <end position="174"/>
    </location>
</feature>
<feature type="transmembrane region" description="Helical" evidence="7">
    <location>
        <begin position="21"/>
        <end position="45"/>
    </location>
</feature>
<dbReference type="InterPro" id="IPR050171">
    <property type="entry name" value="MFS_Transporters"/>
</dbReference>
<evidence type="ECO:0000256" key="5">
    <source>
        <dbReference type="ARBA" id="ARBA00022989"/>
    </source>
</evidence>
<organism evidence="9 10">
    <name type="scientific">Glutamicibacter uratoxydans</name>
    <name type="common">Arthrobacter uratoxydans</name>
    <dbReference type="NCBI Taxonomy" id="43667"/>
    <lineage>
        <taxon>Bacteria</taxon>
        <taxon>Bacillati</taxon>
        <taxon>Actinomycetota</taxon>
        <taxon>Actinomycetes</taxon>
        <taxon>Micrococcales</taxon>
        <taxon>Micrococcaceae</taxon>
        <taxon>Glutamicibacter</taxon>
    </lineage>
</organism>
<feature type="transmembrane region" description="Helical" evidence="7">
    <location>
        <begin position="225"/>
        <end position="251"/>
    </location>
</feature>
<feature type="transmembrane region" description="Helical" evidence="7">
    <location>
        <begin position="350"/>
        <end position="376"/>
    </location>
</feature>
<dbReference type="GO" id="GO:0005886">
    <property type="term" value="C:plasma membrane"/>
    <property type="evidence" value="ECO:0007669"/>
    <property type="project" value="UniProtKB-SubCell"/>
</dbReference>
<feature type="transmembrane region" description="Helical" evidence="7">
    <location>
        <begin position="317"/>
        <end position="338"/>
    </location>
</feature>
<dbReference type="InterPro" id="IPR036259">
    <property type="entry name" value="MFS_trans_sf"/>
</dbReference>
<dbReference type="RefSeq" id="WP_141364185.1">
    <property type="nucleotide sequence ID" value="NZ_BAAAJL010000011.1"/>
</dbReference>
<evidence type="ECO:0000313" key="10">
    <source>
        <dbReference type="Proteomes" id="UP000316612"/>
    </source>
</evidence>
<dbReference type="InterPro" id="IPR020846">
    <property type="entry name" value="MFS_dom"/>
</dbReference>
<keyword evidence="2" id="KW-0813">Transport</keyword>
<reference evidence="9 10" key="1">
    <citation type="submission" date="2019-06" db="EMBL/GenBank/DDBJ databases">
        <title>Whole genome shotgun sequence of Glutamicibacter uratoxydans NBRC 15515.</title>
        <authorList>
            <person name="Hosoyama A."/>
            <person name="Uohara A."/>
            <person name="Ohji S."/>
            <person name="Ichikawa N."/>
        </authorList>
    </citation>
    <scope>NUCLEOTIDE SEQUENCE [LARGE SCALE GENOMIC DNA]</scope>
    <source>
        <strain evidence="9 10">NBRC 15515</strain>
    </source>
</reference>
<dbReference type="PANTHER" id="PTHR23517:SF13">
    <property type="entry name" value="MAJOR FACILITATOR SUPERFAMILY MFS_1"/>
    <property type="match status" value="1"/>
</dbReference>
<dbReference type="GO" id="GO:0022857">
    <property type="term" value="F:transmembrane transporter activity"/>
    <property type="evidence" value="ECO:0007669"/>
    <property type="project" value="InterPro"/>
</dbReference>
<dbReference type="PANTHER" id="PTHR23517">
    <property type="entry name" value="RESISTANCE PROTEIN MDTM, PUTATIVE-RELATED-RELATED"/>
    <property type="match status" value="1"/>
</dbReference>
<gene>
    <name evidence="9" type="ORF">AUR04nite_18150</name>
</gene>
<feature type="transmembrane region" description="Helical" evidence="7">
    <location>
        <begin position="180"/>
        <end position="204"/>
    </location>
</feature>
<keyword evidence="6 7" id="KW-0472">Membrane</keyword>
<dbReference type="PROSITE" id="PS50850">
    <property type="entry name" value="MFS"/>
    <property type="match status" value="1"/>
</dbReference>
<evidence type="ECO:0000256" key="3">
    <source>
        <dbReference type="ARBA" id="ARBA00022475"/>
    </source>
</evidence>
<feature type="transmembrane region" description="Helical" evidence="7">
    <location>
        <begin position="292"/>
        <end position="311"/>
    </location>
</feature>
<keyword evidence="5 7" id="KW-1133">Transmembrane helix</keyword>
<comment type="caution">
    <text evidence="9">The sequence shown here is derived from an EMBL/GenBank/DDBJ whole genome shotgun (WGS) entry which is preliminary data.</text>
</comment>
<dbReference type="InterPro" id="IPR011701">
    <property type="entry name" value="MFS"/>
</dbReference>
<comment type="subcellular location">
    <subcellularLocation>
        <location evidence="1">Cell membrane</location>
        <topology evidence="1">Multi-pass membrane protein</topology>
    </subcellularLocation>
</comment>